<dbReference type="InterPro" id="IPR043149">
    <property type="entry name" value="TagF_N"/>
</dbReference>
<dbReference type="Gene3D" id="3.40.50.11820">
    <property type="match status" value="1"/>
</dbReference>
<comment type="similarity">
    <text evidence="2">Belongs to the CDP-glycerol glycerophosphotransferase family.</text>
</comment>
<proteinExistence type="inferred from homology"/>
<dbReference type="InterPro" id="IPR051612">
    <property type="entry name" value="Teichoic_Acid_Biosynth"/>
</dbReference>
<dbReference type="EMBL" id="FXZI01000020">
    <property type="protein sequence ID" value="SMY04445.1"/>
    <property type="molecule type" value="Genomic_DNA"/>
</dbReference>
<name>A0A2H1KXF5_BREAU</name>
<evidence type="ECO:0000256" key="3">
    <source>
        <dbReference type="ARBA" id="ARBA00022475"/>
    </source>
</evidence>
<dbReference type="Pfam" id="PF04464">
    <property type="entry name" value="Glyphos_transf"/>
    <property type="match status" value="1"/>
</dbReference>
<evidence type="ECO:0000313" key="8">
    <source>
        <dbReference type="Proteomes" id="UP000234300"/>
    </source>
</evidence>
<dbReference type="RefSeq" id="WP_101557562.1">
    <property type="nucleotide sequence ID" value="NZ_FXZI01000020.1"/>
</dbReference>
<reference evidence="7 8" key="1">
    <citation type="submission" date="2017-03" db="EMBL/GenBank/DDBJ databases">
        <authorList>
            <person name="Afonso C.L."/>
            <person name="Miller P.J."/>
            <person name="Scott M.A."/>
            <person name="Spackman E."/>
            <person name="Goraichik I."/>
            <person name="Dimitrov K.M."/>
            <person name="Suarez D.L."/>
            <person name="Swayne D.E."/>
        </authorList>
    </citation>
    <scope>NUCLEOTIDE SEQUENCE [LARGE SCALE GENOMIC DNA]</scope>
    <source>
        <strain evidence="8">8(6)</strain>
    </source>
</reference>
<dbReference type="PANTHER" id="PTHR37316:SF3">
    <property type="entry name" value="TEICHOIC ACID GLYCEROL-PHOSPHATE TRANSFERASE"/>
    <property type="match status" value="1"/>
</dbReference>
<dbReference type="InterPro" id="IPR007554">
    <property type="entry name" value="Glycerophosphate_synth"/>
</dbReference>
<evidence type="ECO:0000256" key="6">
    <source>
        <dbReference type="ARBA" id="ARBA00023136"/>
    </source>
</evidence>
<comment type="subcellular location">
    <subcellularLocation>
        <location evidence="1">Cell membrane</location>
        <topology evidence="1">Peripheral membrane protein</topology>
    </subcellularLocation>
</comment>
<evidence type="ECO:0000256" key="2">
    <source>
        <dbReference type="ARBA" id="ARBA00010488"/>
    </source>
</evidence>
<dbReference type="Gene3D" id="3.40.50.12580">
    <property type="match status" value="1"/>
</dbReference>
<dbReference type="SUPFAM" id="SSF53756">
    <property type="entry name" value="UDP-Glycosyltransferase/glycogen phosphorylase"/>
    <property type="match status" value="1"/>
</dbReference>
<organism evidence="7 8">
    <name type="scientific">Brevibacterium aurantiacum</name>
    <dbReference type="NCBI Taxonomy" id="273384"/>
    <lineage>
        <taxon>Bacteria</taxon>
        <taxon>Bacillati</taxon>
        <taxon>Actinomycetota</taxon>
        <taxon>Actinomycetes</taxon>
        <taxon>Micrococcales</taxon>
        <taxon>Brevibacteriaceae</taxon>
        <taxon>Brevibacterium</taxon>
    </lineage>
</organism>
<accession>A0A2H1KXF5</accession>
<dbReference type="Proteomes" id="UP000234300">
    <property type="component" value="Unassembled WGS sequence"/>
</dbReference>
<dbReference type="PANTHER" id="PTHR37316">
    <property type="entry name" value="TEICHOIC ACID GLYCEROL-PHOSPHATE PRIMASE"/>
    <property type="match status" value="1"/>
</dbReference>
<gene>
    <name evidence="7" type="ORF">BAURA86_03679</name>
</gene>
<keyword evidence="6" id="KW-0472">Membrane</keyword>
<protein>
    <submittedName>
        <fullName evidence="7">CDP-glycerol glycerophosphotransferase, TagB/SpsB family</fullName>
    </submittedName>
</protein>
<evidence type="ECO:0000256" key="5">
    <source>
        <dbReference type="ARBA" id="ARBA00022944"/>
    </source>
</evidence>
<dbReference type="GO" id="GO:0019350">
    <property type="term" value="P:teichoic acid biosynthetic process"/>
    <property type="evidence" value="ECO:0007669"/>
    <property type="project" value="UniProtKB-KW"/>
</dbReference>
<dbReference type="GO" id="GO:0005886">
    <property type="term" value="C:plasma membrane"/>
    <property type="evidence" value="ECO:0007669"/>
    <property type="project" value="UniProtKB-SubCell"/>
</dbReference>
<sequence length="639" mass="72075">MTQEKSLLHGALKSANLSSEVETQEFWEKSLGKGAKSTGVRQQYLDDSATTTVNKNVIFYESMSGARMGDNPYGIYEYLREHPEHGEFLHVWSIDAQGSIPAEYIDSPNVVFARRNTRSYTYFIASAGYVICNATLPSFFARRTDQKYLNTWHGIPYKALGRNTPKARFGSPGGNATFTKATHILTPGRFTTDKIISAYSMKGVSNATIAEIGYPRVDRTLNADADLKSRLREILGLNTDGDYRPTVLYAPTWRSEKDKDVVDSDQLVNDLKTMVRPDIQLLYRGHHRMDRLIKDASVGDQLSDVIIPPHEISSNDLLSVVDVLITDFSSIFFDFLPTGKPVIHYLYDLDEYARTRGINLSKDELPGAVAVTRQELASTIANVSEELIQYRPEHDFSAQPLQGDRYKSATERFCPHDDGHASKRAVEFLFEEEGAERFDTRSAHDERPTAAFWAGELTPGPLANSFLESLLSSAASPLEQTVLIIERQSPIDKDFMKRIKGFGDAISTFSYEAEQPVLLPDDRATYREFCTQYYLNFEAARALLAKNVTLRKIFAFEYRRRLDDAAFNRVFLAAGLSNSELALAHLATKGPVTTANHWRAPTPELRAPSAKVEAYLLPHGTRRRKLVAKMYRRLRSKFR</sequence>
<evidence type="ECO:0000256" key="1">
    <source>
        <dbReference type="ARBA" id="ARBA00004202"/>
    </source>
</evidence>
<dbReference type="InterPro" id="IPR043148">
    <property type="entry name" value="TagF_C"/>
</dbReference>
<keyword evidence="3" id="KW-1003">Cell membrane</keyword>
<dbReference type="GO" id="GO:0047355">
    <property type="term" value="F:CDP-glycerol glycerophosphotransferase activity"/>
    <property type="evidence" value="ECO:0007669"/>
    <property type="project" value="InterPro"/>
</dbReference>
<dbReference type="AlphaFoldDB" id="A0A2H1KXF5"/>
<evidence type="ECO:0000256" key="4">
    <source>
        <dbReference type="ARBA" id="ARBA00022679"/>
    </source>
</evidence>
<keyword evidence="4 7" id="KW-0808">Transferase</keyword>
<keyword evidence="5" id="KW-0777">Teichoic acid biosynthesis</keyword>
<evidence type="ECO:0000313" key="7">
    <source>
        <dbReference type="EMBL" id="SMY04445.1"/>
    </source>
</evidence>